<evidence type="ECO:0000313" key="2">
    <source>
        <dbReference type="EMBL" id="MEJ8815241.1"/>
    </source>
</evidence>
<comment type="caution">
    <text evidence="2">The sequence shown here is derived from an EMBL/GenBank/DDBJ whole genome shotgun (WGS) entry which is preliminary data.</text>
</comment>
<evidence type="ECO:0000313" key="3">
    <source>
        <dbReference type="Proteomes" id="UP001365846"/>
    </source>
</evidence>
<keyword evidence="3" id="KW-1185">Reference proteome</keyword>
<feature type="region of interest" description="Disordered" evidence="1">
    <location>
        <begin position="1"/>
        <end position="34"/>
    </location>
</feature>
<dbReference type="Proteomes" id="UP001365846">
    <property type="component" value="Unassembled WGS sequence"/>
</dbReference>
<reference evidence="2 3" key="1">
    <citation type="submission" date="2024-03" db="EMBL/GenBank/DDBJ databases">
        <title>Novel species of the genus Variovorax.</title>
        <authorList>
            <person name="Liu Q."/>
            <person name="Xin Y.-H."/>
        </authorList>
    </citation>
    <scope>NUCLEOTIDE SEQUENCE [LARGE SCALE GENOMIC DNA]</scope>
    <source>
        <strain evidence="2 3">KACC 18899</strain>
    </source>
</reference>
<dbReference type="RefSeq" id="WP_340360513.1">
    <property type="nucleotide sequence ID" value="NZ_JBBKZU010000018.1"/>
</dbReference>
<organism evidence="2 3">
    <name type="scientific">Variovorax ureilyticus</name>
    <dbReference type="NCBI Taxonomy" id="1836198"/>
    <lineage>
        <taxon>Bacteria</taxon>
        <taxon>Pseudomonadati</taxon>
        <taxon>Pseudomonadota</taxon>
        <taxon>Betaproteobacteria</taxon>
        <taxon>Burkholderiales</taxon>
        <taxon>Comamonadaceae</taxon>
        <taxon>Variovorax</taxon>
    </lineage>
</organism>
<gene>
    <name evidence="2" type="ORF">WKW77_29530</name>
</gene>
<evidence type="ECO:0000256" key="1">
    <source>
        <dbReference type="SAM" id="MobiDB-lite"/>
    </source>
</evidence>
<accession>A0ABU8VNL8</accession>
<name>A0ABU8VNL8_9BURK</name>
<protein>
    <submittedName>
        <fullName evidence="2">Uncharacterized protein</fullName>
    </submittedName>
</protein>
<sequence>MTSAVRPKPRTTTKARSASARNADSPHAPPSRALAASPVNQLELVGLLHKSAVIEIVIPEVEPGRYQVHLVVAWRYGRSVLTGASGQPRTFRSLDTLRTHLKTLGIGSTLVRLELLP</sequence>
<proteinExistence type="predicted"/>
<dbReference type="EMBL" id="JBBKZU010000018">
    <property type="protein sequence ID" value="MEJ8815241.1"/>
    <property type="molecule type" value="Genomic_DNA"/>
</dbReference>